<evidence type="ECO:0000256" key="7">
    <source>
        <dbReference type="ARBA" id="ARBA00023033"/>
    </source>
</evidence>
<comment type="pathway">
    <text evidence="2">Cofactor biosynthesis; ubiquinone biosynthesis.</text>
</comment>
<dbReference type="GO" id="GO:0071949">
    <property type="term" value="F:FAD binding"/>
    <property type="evidence" value="ECO:0007669"/>
    <property type="project" value="InterPro"/>
</dbReference>
<dbReference type="Pfam" id="PF01494">
    <property type="entry name" value="FAD_binding_3"/>
    <property type="match status" value="1"/>
</dbReference>
<comment type="cofactor">
    <cofactor evidence="1">
        <name>FAD</name>
        <dbReference type="ChEBI" id="CHEBI:57692"/>
    </cofactor>
</comment>
<evidence type="ECO:0000256" key="6">
    <source>
        <dbReference type="ARBA" id="ARBA00023002"/>
    </source>
</evidence>
<dbReference type="NCBIfam" id="NF004356">
    <property type="entry name" value="PRK05732.1"/>
    <property type="match status" value="1"/>
</dbReference>
<dbReference type="AlphaFoldDB" id="A0A1I4THE6"/>
<dbReference type="PANTHER" id="PTHR43876">
    <property type="entry name" value="UBIQUINONE BIOSYNTHESIS MONOOXYGENASE COQ6, MITOCHONDRIAL"/>
    <property type="match status" value="1"/>
</dbReference>
<evidence type="ECO:0000313" key="9">
    <source>
        <dbReference type="EMBL" id="SFM75997.1"/>
    </source>
</evidence>
<accession>A0A1I4THE6</accession>
<proteinExistence type="inferred from homology"/>
<sequence length="397" mass="43603">MAGVISIVGGGMVGASLALALQRSDAGRDWRIRLIEALPPAANAWQPSYDARSTALSWGSSQLLRELGVWSQLAERAEPIRHIHVSDRGHPGMLRMHAEQEGVPALGYVVENAWLGQVLLGALDQQRIDWLAPARVTALQPADQGYRLQVEGDGQSHWLDTDLLVLADGGRSGLLEQLGIHRQARPYGQTAIIANVSTSRAHQGEAFERFTADGPMALLPLVEQRSALVWTLPEDQARQVLALTDAAFLRRLQEAFGYRLGELLRVGERSSYPLQLIESDEQVRPHLVVLGNAAHSLHPIAGQGFNLSLRDAMALARHIRQAWAEQAAPGELARLQAYLVEQRDDQRLTIDFSDRLTRLFSNRQTLLGVGRTLGLLGLDLLAPAKSLFARRAMGLRS</sequence>
<evidence type="ECO:0000256" key="5">
    <source>
        <dbReference type="ARBA" id="ARBA00022827"/>
    </source>
</evidence>
<dbReference type="RefSeq" id="WP_093477682.1">
    <property type="nucleotide sequence ID" value="NZ_FOUI01000014.1"/>
</dbReference>
<dbReference type="InterPro" id="IPR051205">
    <property type="entry name" value="UbiH/COQ6_monooxygenase"/>
</dbReference>
<dbReference type="UniPathway" id="UPA00232"/>
<dbReference type="PANTHER" id="PTHR43876:SF8">
    <property type="entry name" value="2-OCTAPRENYL-6-METHOXYPHENOL HYDROXYLASE"/>
    <property type="match status" value="1"/>
</dbReference>
<feature type="domain" description="FAD-binding" evidence="8">
    <location>
        <begin position="4"/>
        <end position="332"/>
    </location>
</feature>
<evidence type="ECO:0000256" key="3">
    <source>
        <dbReference type="ARBA" id="ARBA00005349"/>
    </source>
</evidence>
<evidence type="ECO:0000256" key="4">
    <source>
        <dbReference type="ARBA" id="ARBA00022630"/>
    </source>
</evidence>
<dbReference type="InterPro" id="IPR011295">
    <property type="entry name" value="UbiH"/>
</dbReference>
<evidence type="ECO:0000313" key="10">
    <source>
        <dbReference type="Proteomes" id="UP000243629"/>
    </source>
</evidence>
<comment type="similarity">
    <text evidence="3">Belongs to the UbiH/COQ6 family.</text>
</comment>
<dbReference type="GO" id="GO:0006744">
    <property type="term" value="P:ubiquinone biosynthetic process"/>
    <property type="evidence" value="ECO:0007669"/>
    <property type="project" value="UniProtKB-UniPathway"/>
</dbReference>
<evidence type="ECO:0000259" key="8">
    <source>
        <dbReference type="Pfam" id="PF01494"/>
    </source>
</evidence>
<gene>
    <name evidence="9" type="ORF">SAMN05216217_11449</name>
</gene>
<organism evidence="9 10">
    <name type="scientific">Halopseudomonas yangmingensis</name>
    <dbReference type="NCBI Taxonomy" id="1720063"/>
    <lineage>
        <taxon>Bacteria</taxon>
        <taxon>Pseudomonadati</taxon>
        <taxon>Pseudomonadota</taxon>
        <taxon>Gammaproteobacteria</taxon>
        <taxon>Pseudomonadales</taxon>
        <taxon>Pseudomonadaceae</taxon>
        <taxon>Halopseudomonas</taxon>
    </lineage>
</organism>
<dbReference type="InterPro" id="IPR036188">
    <property type="entry name" value="FAD/NAD-bd_sf"/>
</dbReference>
<protein>
    <submittedName>
        <fullName evidence="9">2-octaprenyl-6-methoxyphenol hydroxylase</fullName>
    </submittedName>
</protein>
<dbReference type="InterPro" id="IPR010971">
    <property type="entry name" value="UbiH/COQ6"/>
</dbReference>
<dbReference type="STRING" id="1720063.SAMN05216217_11449"/>
<dbReference type="Gene3D" id="3.50.50.60">
    <property type="entry name" value="FAD/NAD(P)-binding domain"/>
    <property type="match status" value="2"/>
</dbReference>
<reference evidence="10" key="1">
    <citation type="submission" date="2016-10" db="EMBL/GenBank/DDBJ databases">
        <authorList>
            <person name="Varghese N."/>
            <person name="Submissions S."/>
        </authorList>
    </citation>
    <scope>NUCLEOTIDE SEQUENCE [LARGE SCALE GENOMIC DNA]</scope>
    <source>
        <strain evidence="10">DSM 24213</strain>
    </source>
</reference>
<evidence type="ECO:0000256" key="1">
    <source>
        <dbReference type="ARBA" id="ARBA00001974"/>
    </source>
</evidence>
<dbReference type="NCBIfam" id="TIGR01984">
    <property type="entry name" value="UbiH"/>
    <property type="match status" value="1"/>
</dbReference>
<dbReference type="GO" id="GO:0008681">
    <property type="term" value="F:2-octaprenyl-6-methoxyphenol hydroxylase activity"/>
    <property type="evidence" value="ECO:0007669"/>
    <property type="project" value="InterPro"/>
</dbReference>
<keyword evidence="5" id="KW-0274">FAD</keyword>
<dbReference type="PRINTS" id="PR00420">
    <property type="entry name" value="RNGMNOXGNASE"/>
</dbReference>
<dbReference type="InterPro" id="IPR002938">
    <property type="entry name" value="FAD-bd"/>
</dbReference>
<keyword evidence="4" id="KW-0285">Flavoprotein</keyword>
<dbReference type="Proteomes" id="UP000243629">
    <property type="component" value="Unassembled WGS sequence"/>
</dbReference>
<dbReference type="OrthoDB" id="9769565at2"/>
<dbReference type="EMBL" id="FOUI01000014">
    <property type="protein sequence ID" value="SFM75997.1"/>
    <property type="molecule type" value="Genomic_DNA"/>
</dbReference>
<dbReference type="SUPFAM" id="SSF51905">
    <property type="entry name" value="FAD/NAD(P)-binding domain"/>
    <property type="match status" value="1"/>
</dbReference>
<evidence type="ECO:0000256" key="2">
    <source>
        <dbReference type="ARBA" id="ARBA00004749"/>
    </source>
</evidence>
<keyword evidence="10" id="KW-1185">Reference proteome</keyword>
<keyword evidence="6" id="KW-0560">Oxidoreductase</keyword>
<dbReference type="NCBIfam" id="TIGR01988">
    <property type="entry name" value="Ubi-OHases"/>
    <property type="match status" value="1"/>
</dbReference>
<name>A0A1I4THE6_9GAMM</name>
<keyword evidence="7" id="KW-0503">Monooxygenase</keyword>